<keyword evidence="2" id="KW-0479">Metal-binding</keyword>
<evidence type="ECO:0000259" key="6">
    <source>
        <dbReference type="Pfam" id="PF04234"/>
    </source>
</evidence>
<accession>A0A8J3XUF4</accession>
<sequence length="199" mass="20575">MNKSRIAVAVTLAFTVLLGVVIAPPAEAHTVLRSSTPKENAEVESLRKVVLEFTDSVRFPTVQVRDAGGNRHDSGQPVVNGTRLSQAVNAPLPPGGYTIAWRVVSEDGHPIVGEIPFKVIERPGSATPSASAGPSAAVTTNTTPGAIEASETATAVTAATSPAGADQQDEPKIPGWLWVVVFGVAGIGIGMVLSLRKKP</sequence>
<reference evidence="7" key="1">
    <citation type="submission" date="2021-01" db="EMBL/GenBank/DDBJ databases">
        <title>Whole genome shotgun sequence of Planotetraspora thailandica NBRC 104271.</title>
        <authorList>
            <person name="Komaki H."/>
            <person name="Tamura T."/>
        </authorList>
    </citation>
    <scope>NUCLEOTIDE SEQUENCE</scope>
    <source>
        <strain evidence="7">NBRC 104271</strain>
    </source>
</reference>
<evidence type="ECO:0000256" key="1">
    <source>
        <dbReference type="ARBA" id="ARBA00004196"/>
    </source>
</evidence>
<protein>
    <recommendedName>
        <fullName evidence="6">CopC domain-containing protein</fullName>
    </recommendedName>
</protein>
<keyword evidence="5" id="KW-0472">Membrane</keyword>
<dbReference type="GO" id="GO:0006825">
    <property type="term" value="P:copper ion transport"/>
    <property type="evidence" value="ECO:0007669"/>
    <property type="project" value="InterPro"/>
</dbReference>
<dbReference type="Proteomes" id="UP000605992">
    <property type="component" value="Unassembled WGS sequence"/>
</dbReference>
<organism evidence="7 8">
    <name type="scientific">Planotetraspora thailandica</name>
    <dbReference type="NCBI Taxonomy" id="487172"/>
    <lineage>
        <taxon>Bacteria</taxon>
        <taxon>Bacillati</taxon>
        <taxon>Actinomycetota</taxon>
        <taxon>Actinomycetes</taxon>
        <taxon>Streptosporangiales</taxon>
        <taxon>Streptosporangiaceae</taxon>
        <taxon>Planotetraspora</taxon>
    </lineage>
</organism>
<dbReference type="EMBL" id="BOOR01000025">
    <property type="protein sequence ID" value="GII55357.1"/>
    <property type="molecule type" value="Genomic_DNA"/>
</dbReference>
<feature type="transmembrane region" description="Helical" evidence="5">
    <location>
        <begin position="175"/>
        <end position="195"/>
    </location>
</feature>
<evidence type="ECO:0000313" key="7">
    <source>
        <dbReference type="EMBL" id="GII55357.1"/>
    </source>
</evidence>
<proteinExistence type="predicted"/>
<gene>
    <name evidence="7" type="ORF">Pth03_37460</name>
</gene>
<keyword evidence="5" id="KW-1133">Transmembrane helix</keyword>
<dbReference type="GO" id="GO:0042597">
    <property type="term" value="C:periplasmic space"/>
    <property type="evidence" value="ECO:0007669"/>
    <property type="project" value="InterPro"/>
</dbReference>
<evidence type="ECO:0000256" key="2">
    <source>
        <dbReference type="ARBA" id="ARBA00022723"/>
    </source>
</evidence>
<evidence type="ECO:0000313" key="8">
    <source>
        <dbReference type="Proteomes" id="UP000605992"/>
    </source>
</evidence>
<keyword evidence="5" id="KW-0812">Transmembrane</keyword>
<dbReference type="InterPro" id="IPR007348">
    <property type="entry name" value="CopC_dom"/>
</dbReference>
<name>A0A8J3XUF4_9ACTN</name>
<keyword evidence="8" id="KW-1185">Reference proteome</keyword>
<comment type="caution">
    <text evidence="7">The sequence shown here is derived from an EMBL/GenBank/DDBJ whole genome shotgun (WGS) entry which is preliminary data.</text>
</comment>
<dbReference type="GO" id="GO:0046688">
    <property type="term" value="P:response to copper ion"/>
    <property type="evidence" value="ECO:0007669"/>
    <property type="project" value="InterPro"/>
</dbReference>
<keyword evidence="4" id="KW-0186">Copper</keyword>
<evidence type="ECO:0000256" key="4">
    <source>
        <dbReference type="ARBA" id="ARBA00023008"/>
    </source>
</evidence>
<comment type="subcellular location">
    <subcellularLocation>
        <location evidence="1">Cell envelope</location>
    </subcellularLocation>
</comment>
<dbReference type="InterPro" id="IPR014755">
    <property type="entry name" value="Cu-Rt/internalin_Ig-like"/>
</dbReference>
<dbReference type="GO" id="GO:0005886">
    <property type="term" value="C:plasma membrane"/>
    <property type="evidence" value="ECO:0007669"/>
    <property type="project" value="TreeGrafter"/>
</dbReference>
<keyword evidence="3" id="KW-0732">Signal</keyword>
<dbReference type="GO" id="GO:0030313">
    <property type="term" value="C:cell envelope"/>
    <property type="evidence" value="ECO:0007669"/>
    <property type="project" value="UniProtKB-SubCell"/>
</dbReference>
<feature type="domain" description="CopC" evidence="6">
    <location>
        <begin position="29"/>
        <end position="119"/>
    </location>
</feature>
<dbReference type="RefSeq" id="WP_203945547.1">
    <property type="nucleotide sequence ID" value="NZ_BOOR01000025.1"/>
</dbReference>
<dbReference type="SUPFAM" id="SSF81296">
    <property type="entry name" value="E set domains"/>
    <property type="match status" value="1"/>
</dbReference>
<dbReference type="InterPro" id="IPR014756">
    <property type="entry name" value="Ig_E-set"/>
</dbReference>
<dbReference type="InterPro" id="IPR032694">
    <property type="entry name" value="CopC/D"/>
</dbReference>
<evidence type="ECO:0000256" key="3">
    <source>
        <dbReference type="ARBA" id="ARBA00022729"/>
    </source>
</evidence>
<dbReference type="AlphaFoldDB" id="A0A8J3XUF4"/>
<dbReference type="Pfam" id="PF04234">
    <property type="entry name" value="CopC"/>
    <property type="match status" value="1"/>
</dbReference>
<dbReference type="PANTHER" id="PTHR34820">
    <property type="entry name" value="INNER MEMBRANE PROTEIN YEBZ"/>
    <property type="match status" value="1"/>
</dbReference>
<dbReference type="GO" id="GO:0005507">
    <property type="term" value="F:copper ion binding"/>
    <property type="evidence" value="ECO:0007669"/>
    <property type="project" value="InterPro"/>
</dbReference>
<dbReference type="Gene3D" id="2.60.40.1220">
    <property type="match status" value="1"/>
</dbReference>
<dbReference type="PANTHER" id="PTHR34820:SF4">
    <property type="entry name" value="INNER MEMBRANE PROTEIN YEBZ"/>
    <property type="match status" value="1"/>
</dbReference>
<evidence type="ECO:0000256" key="5">
    <source>
        <dbReference type="SAM" id="Phobius"/>
    </source>
</evidence>